<dbReference type="PANTHER" id="PTHR13135">
    <property type="entry name" value="CYTOSOLIC RESINIFERATOXIN BINDING PROTEIN RBP-26"/>
    <property type="match status" value="1"/>
</dbReference>
<dbReference type="Proteomes" id="UP000030645">
    <property type="component" value="Unassembled WGS sequence"/>
</dbReference>
<accession>W9RS13</accession>
<evidence type="ECO:0000313" key="3">
    <source>
        <dbReference type="Proteomes" id="UP000030645"/>
    </source>
</evidence>
<dbReference type="InterPro" id="IPR038092">
    <property type="entry name" value="PHAX_RNA-binding_sf"/>
</dbReference>
<feature type="region of interest" description="Disordered" evidence="1">
    <location>
        <begin position="44"/>
        <end position="81"/>
    </location>
</feature>
<keyword evidence="3" id="KW-1185">Reference proteome</keyword>
<dbReference type="eggNOG" id="KOG3948">
    <property type="taxonomic scope" value="Eukaryota"/>
</dbReference>
<feature type="compositionally biased region" description="Polar residues" evidence="1">
    <location>
        <begin position="44"/>
        <end position="58"/>
    </location>
</feature>
<dbReference type="AlphaFoldDB" id="W9RS13"/>
<proteinExistence type="predicted"/>
<feature type="compositionally biased region" description="Basic residues" evidence="1">
    <location>
        <begin position="60"/>
        <end position="75"/>
    </location>
</feature>
<dbReference type="InterPro" id="IPR039047">
    <property type="entry name" value="PHAX"/>
</dbReference>
<dbReference type="EMBL" id="KE344557">
    <property type="protein sequence ID" value="EXB66892.1"/>
    <property type="molecule type" value="Genomic_DNA"/>
</dbReference>
<dbReference type="GO" id="GO:0006408">
    <property type="term" value="P:snRNA export from nucleus"/>
    <property type="evidence" value="ECO:0007669"/>
    <property type="project" value="InterPro"/>
</dbReference>
<sequence>MEGGESILDALNEEDNFEYDEDIEMVDVEEWELVEENLRNDLGQSNAGEVNVNNQESQCKNHKRRANKKKNKRKRSGPDPNVTDINTFVLDTCRRLKEKKSYMVYTAVGCLGIYALCDLIKEPSIIVELTFLAGAWTVDFELHLLIRLILRIDPSL</sequence>
<dbReference type="PANTHER" id="PTHR13135:SF0">
    <property type="entry name" value="PHOSPHORYLATED ADAPTER RNA EXPORT PROTEIN"/>
    <property type="match status" value="1"/>
</dbReference>
<dbReference type="Gene3D" id="1.10.10.1440">
    <property type="entry name" value="PHAX RNA-binding domain"/>
    <property type="match status" value="1"/>
</dbReference>
<dbReference type="STRING" id="981085.W9RS13"/>
<evidence type="ECO:0000313" key="2">
    <source>
        <dbReference type="EMBL" id="EXB66892.1"/>
    </source>
</evidence>
<name>W9RS13_9ROSA</name>
<protein>
    <submittedName>
        <fullName evidence="2">Uncharacterized protein</fullName>
    </submittedName>
</protein>
<organism evidence="2 3">
    <name type="scientific">Morus notabilis</name>
    <dbReference type="NCBI Taxonomy" id="981085"/>
    <lineage>
        <taxon>Eukaryota</taxon>
        <taxon>Viridiplantae</taxon>
        <taxon>Streptophyta</taxon>
        <taxon>Embryophyta</taxon>
        <taxon>Tracheophyta</taxon>
        <taxon>Spermatophyta</taxon>
        <taxon>Magnoliopsida</taxon>
        <taxon>eudicotyledons</taxon>
        <taxon>Gunneridae</taxon>
        <taxon>Pentapetalae</taxon>
        <taxon>rosids</taxon>
        <taxon>fabids</taxon>
        <taxon>Rosales</taxon>
        <taxon>Moraceae</taxon>
        <taxon>Moreae</taxon>
        <taxon>Morus</taxon>
    </lineage>
</organism>
<gene>
    <name evidence="2" type="ORF">L484_019530</name>
</gene>
<reference evidence="3" key="1">
    <citation type="submission" date="2013-01" db="EMBL/GenBank/DDBJ databases">
        <title>Draft Genome Sequence of a Mulberry Tree, Morus notabilis C.K. Schneid.</title>
        <authorList>
            <person name="He N."/>
            <person name="Zhao S."/>
        </authorList>
    </citation>
    <scope>NUCLEOTIDE SEQUENCE</scope>
</reference>
<evidence type="ECO:0000256" key="1">
    <source>
        <dbReference type="SAM" id="MobiDB-lite"/>
    </source>
</evidence>